<gene>
    <name evidence="5" type="ordered locus">Aave_1613</name>
</gene>
<dbReference type="InterPro" id="IPR010534">
    <property type="entry name" value="Phage_933W_GpQ"/>
</dbReference>
<name>A1TML2_PARC0</name>
<evidence type="ECO:0000313" key="6">
    <source>
        <dbReference type="Proteomes" id="UP000002596"/>
    </source>
</evidence>
<evidence type="ECO:0000256" key="1">
    <source>
        <dbReference type="ARBA" id="ARBA00010234"/>
    </source>
</evidence>
<evidence type="ECO:0000256" key="2">
    <source>
        <dbReference type="ARBA" id="ARBA00023015"/>
    </source>
</evidence>
<keyword evidence="4" id="KW-0804">Transcription</keyword>
<keyword evidence="2" id="KW-0805">Transcription regulation</keyword>
<comment type="similarity">
    <text evidence="1">Belongs to the phage antitermination Q type 1 family.</text>
</comment>
<protein>
    <submittedName>
        <fullName evidence="5">Uncharacterized protein</fullName>
    </submittedName>
</protein>
<dbReference type="AlphaFoldDB" id="A1TML2"/>
<dbReference type="KEGG" id="aav:Aave_1613"/>
<dbReference type="GO" id="GO:0060567">
    <property type="term" value="P:negative regulation of termination of DNA-templated transcription"/>
    <property type="evidence" value="ECO:0007669"/>
    <property type="project" value="InterPro"/>
</dbReference>
<organism evidence="5 6">
    <name type="scientific">Paracidovorax citrulli (strain AAC00-1)</name>
    <name type="common">Acidovorax citrulli</name>
    <dbReference type="NCBI Taxonomy" id="397945"/>
    <lineage>
        <taxon>Bacteria</taxon>
        <taxon>Pseudomonadati</taxon>
        <taxon>Pseudomonadota</taxon>
        <taxon>Betaproteobacteria</taxon>
        <taxon>Burkholderiales</taxon>
        <taxon>Comamonadaceae</taxon>
        <taxon>Paracidovorax</taxon>
    </lineage>
</organism>
<keyword evidence="3" id="KW-0238">DNA-binding</keyword>
<sequence length="180" mass="19862">MSPVPRSGPRTRACRTWRQRSSGSAVHTCASGLRRRREACMARIKWVQQRLENWGMWASRGGHGSGGYSSQSVLAGWVEADAWARNRCGGSVIPVSEAEALETDRAIASFKDTRPAIAKALILVYVYDFGVVEAAYREKVAQSTMHARLGQADHAIAMWLEDRAEELAKRRAAARGSFTP</sequence>
<accession>A1TML2</accession>
<dbReference type="GO" id="GO:0003677">
    <property type="term" value="F:DNA binding"/>
    <property type="evidence" value="ECO:0007669"/>
    <property type="project" value="UniProtKB-KW"/>
</dbReference>
<proteinExistence type="inferred from homology"/>
<reference evidence="5" key="1">
    <citation type="submission" date="2006-12" db="EMBL/GenBank/DDBJ databases">
        <title>Complete sequence of Acidovorax avenae subsp. citrulli AAC00-1.</title>
        <authorList>
            <consortium name="US DOE Joint Genome Institute"/>
            <person name="Copeland A."/>
            <person name="Lucas S."/>
            <person name="Lapidus A."/>
            <person name="Barry K."/>
            <person name="Detter J.C."/>
            <person name="Glavina del Rio T."/>
            <person name="Dalin E."/>
            <person name="Tice H."/>
            <person name="Pitluck S."/>
            <person name="Kiss H."/>
            <person name="Brettin T."/>
            <person name="Bruce D."/>
            <person name="Han C."/>
            <person name="Tapia R."/>
            <person name="Gilna P."/>
            <person name="Schmutz J."/>
            <person name="Larimer F."/>
            <person name="Land M."/>
            <person name="Hauser L."/>
            <person name="Kyrpides N."/>
            <person name="Kim E."/>
            <person name="Stahl D."/>
            <person name="Richardson P."/>
        </authorList>
    </citation>
    <scope>NUCLEOTIDE SEQUENCE</scope>
    <source>
        <strain evidence="5">AAC00-1</strain>
    </source>
</reference>
<dbReference type="EMBL" id="CP000512">
    <property type="protein sequence ID" value="ABM32200.1"/>
    <property type="molecule type" value="Genomic_DNA"/>
</dbReference>
<dbReference type="Pfam" id="PF06530">
    <property type="entry name" value="Phage_antitermQ"/>
    <property type="match status" value="1"/>
</dbReference>
<dbReference type="Proteomes" id="UP000002596">
    <property type="component" value="Chromosome"/>
</dbReference>
<evidence type="ECO:0000256" key="3">
    <source>
        <dbReference type="ARBA" id="ARBA00023125"/>
    </source>
</evidence>
<evidence type="ECO:0000313" key="5">
    <source>
        <dbReference type="EMBL" id="ABM32200.1"/>
    </source>
</evidence>
<evidence type="ECO:0000256" key="4">
    <source>
        <dbReference type="ARBA" id="ARBA00023163"/>
    </source>
</evidence>
<dbReference type="HOGENOM" id="CLU_1493079_0_0_4"/>